<evidence type="ECO:0000313" key="4">
    <source>
        <dbReference type="Proteomes" id="UP000621560"/>
    </source>
</evidence>
<organism evidence="3 4">
    <name type="scientific">Paenibacillus sabuli</name>
    <dbReference type="NCBI Taxonomy" id="2772509"/>
    <lineage>
        <taxon>Bacteria</taxon>
        <taxon>Bacillati</taxon>
        <taxon>Bacillota</taxon>
        <taxon>Bacilli</taxon>
        <taxon>Bacillales</taxon>
        <taxon>Paenibacillaceae</taxon>
        <taxon>Paenibacillus</taxon>
    </lineage>
</organism>
<reference evidence="3" key="1">
    <citation type="submission" date="2020-09" db="EMBL/GenBank/DDBJ databases">
        <title>A novel bacterium of genus Paenibacillus, isolated from South China Sea.</title>
        <authorList>
            <person name="Huang H."/>
            <person name="Mo K."/>
            <person name="Hu Y."/>
        </authorList>
    </citation>
    <scope>NUCLEOTIDE SEQUENCE</scope>
    <source>
        <strain evidence="3">IB182496</strain>
    </source>
</reference>
<evidence type="ECO:0000256" key="1">
    <source>
        <dbReference type="SAM" id="MobiDB-lite"/>
    </source>
</evidence>
<dbReference type="Proteomes" id="UP000621560">
    <property type="component" value="Unassembled WGS sequence"/>
</dbReference>
<sequence length="147" mass="16093">MHERDSRETRASDEGQRVPAGTDTSLSLAEAGQDEETPDRPKVEGSEAGYDEFAQPSRLKNAFWITGYAMVCGALLAVFSSFTGLGLLRFAFSLGALLLGIRFFRRFEKVSQRVIFVALSLVFFCLAIVVITFALIVQGQIELPAAP</sequence>
<accession>A0A927GSY4</accession>
<name>A0A927GSY4_9BACL</name>
<feature type="transmembrane region" description="Helical" evidence="2">
    <location>
        <begin position="116"/>
        <end position="137"/>
    </location>
</feature>
<keyword evidence="4" id="KW-1185">Reference proteome</keyword>
<evidence type="ECO:0000256" key="2">
    <source>
        <dbReference type="SAM" id="Phobius"/>
    </source>
</evidence>
<dbReference type="EMBL" id="JACXIZ010000021">
    <property type="protein sequence ID" value="MBD2846152.1"/>
    <property type="molecule type" value="Genomic_DNA"/>
</dbReference>
<keyword evidence="2" id="KW-1133">Transmembrane helix</keyword>
<keyword evidence="2" id="KW-0812">Transmembrane</keyword>
<dbReference type="RefSeq" id="WP_190918329.1">
    <property type="nucleotide sequence ID" value="NZ_JACXIZ010000021.1"/>
</dbReference>
<protein>
    <submittedName>
        <fullName evidence="3">Uncharacterized protein</fullName>
    </submittedName>
</protein>
<feature type="transmembrane region" description="Helical" evidence="2">
    <location>
        <begin position="62"/>
        <end position="80"/>
    </location>
</feature>
<feature type="transmembrane region" description="Helical" evidence="2">
    <location>
        <begin position="86"/>
        <end position="104"/>
    </location>
</feature>
<evidence type="ECO:0000313" key="3">
    <source>
        <dbReference type="EMBL" id="MBD2846152.1"/>
    </source>
</evidence>
<dbReference type="AlphaFoldDB" id="A0A927GSY4"/>
<gene>
    <name evidence="3" type="ORF">IDH44_13180</name>
</gene>
<proteinExistence type="predicted"/>
<keyword evidence="2" id="KW-0472">Membrane</keyword>
<comment type="caution">
    <text evidence="3">The sequence shown here is derived from an EMBL/GenBank/DDBJ whole genome shotgun (WGS) entry which is preliminary data.</text>
</comment>
<feature type="region of interest" description="Disordered" evidence="1">
    <location>
        <begin position="1"/>
        <end position="49"/>
    </location>
</feature>
<feature type="compositionally biased region" description="Basic and acidic residues" evidence="1">
    <location>
        <begin position="1"/>
        <end position="16"/>
    </location>
</feature>